<accession>A0AAN8XP85</accession>
<dbReference type="Pfam" id="PF09774">
    <property type="entry name" value="MIX23"/>
    <property type="match status" value="1"/>
</dbReference>
<organism evidence="4 5">
    <name type="scientific">Halocaridina rubra</name>
    <name type="common">Hawaiian red shrimp</name>
    <dbReference type="NCBI Taxonomy" id="373956"/>
    <lineage>
        <taxon>Eukaryota</taxon>
        <taxon>Metazoa</taxon>
        <taxon>Ecdysozoa</taxon>
        <taxon>Arthropoda</taxon>
        <taxon>Crustacea</taxon>
        <taxon>Multicrustacea</taxon>
        <taxon>Malacostraca</taxon>
        <taxon>Eumalacostraca</taxon>
        <taxon>Eucarida</taxon>
        <taxon>Decapoda</taxon>
        <taxon>Pleocyemata</taxon>
        <taxon>Caridea</taxon>
        <taxon>Atyoidea</taxon>
        <taxon>Atyidae</taxon>
        <taxon>Halocaridina</taxon>
    </lineage>
</organism>
<comment type="caution">
    <text evidence="4">The sequence shown here is derived from an EMBL/GenBank/DDBJ whole genome shotgun (WGS) entry which is preliminary data.</text>
</comment>
<sequence length="139" mass="16263">MAAITSACEDIADTLRLMRSIDDKIVYQLNLATPTQSFRGVVDPANHCKGLYDQLNDTYLERGSLIEKCLNESREVIRSVKTEVESKRNDPSLLRKLRTEQNRMRDLQNELIVEEIVRERSLKVFEERCRQFYKPPKTE</sequence>
<evidence type="ECO:0000313" key="4">
    <source>
        <dbReference type="EMBL" id="KAK7083159.1"/>
    </source>
</evidence>
<reference evidence="4 5" key="1">
    <citation type="submission" date="2023-11" db="EMBL/GenBank/DDBJ databases">
        <title>Halocaridina rubra genome assembly.</title>
        <authorList>
            <person name="Smith C."/>
        </authorList>
    </citation>
    <scope>NUCLEOTIDE SEQUENCE [LARGE SCALE GENOMIC DNA]</scope>
    <source>
        <strain evidence="4">EP-1</strain>
        <tissue evidence="4">Whole</tissue>
    </source>
</reference>
<evidence type="ECO:0000313" key="5">
    <source>
        <dbReference type="Proteomes" id="UP001381693"/>
    </source>
</evidence>
<name>A0AAN8XP85_HALRR</name>
<protein>
    <recommendedName>
        <fullName evidence="2">Protein MIX23</fullName>
    </recommendedName>
    <alternativeName>
        <fullName evidence="3">Coiled-coil domain-containing protein 58</fullName>
    </alternativeName>
</protein>
<dbReference type="InterPro" id="IPR019171">
    <property type="entry name" value="MIX23"/>
</dbReference>
<dbReference type="EMBL" id="JAXCGZ010003796">
    <property type="protein sequence ID" value="KAK7083159.1"/>
    <property type="molecule type" value="Genomic_DNA"/>
</dbReference>
<dbReference type="PANTHER" id="PTHR31905:SF2">
    <property type="entry name" value="PROTEIN MIX23"/>
    <property type="match status" value="1"/>
</dbReference>
<comment type="similarity">
    <text evidence="1">Belongs to the MIX23 family.</text>
</comment>
<dbReference type="PANTHER" id="PTHR31905">
    <property type="entry name" value="COILED-COIL DOMAIN-CONTAINING PROTEIN 58"/>
    <property type="match status" value="1"/>
</dbReference>
<evidence type="ECO:0000256" key="3">
    <source>
        <dbReference type="ARBA" id="ARBA00030733"/>
    </source>
</evidence>
<gene>
    <name evidence="4" type="primary">CCDC58</name>
    <name evidence="4" type="ORF">SK128_005158</name>
</gene>
<evidence type="ECO:0000256" key="2">
    <source>
        <dbReference type="ARBA" id="ARBA00024228"/>
    </source>
</evidence>
<dbReference type="Proteomes" id="UP001381693">
    <property type="component" value="Unassembled WGS sequence"/>
</dbReference>
<dbReference type="GO" id="GO:0005758">
    <property type="term" value="C:mitochondrial intermembrane space"/>
    <property type="evidence" value="ECO:0007669"/>
    <property type="project" value="InterPro"/>
</dbReference>
<keyword evidence="5" id="KW-1185">Reference proteome</keyword>
<evidence type="ECO:0000256" key="1">
    <source>
        <dbReference type="ARBA" id="ARBA00024204"/>
    </source>
</evidence>
<proteinExistence type="inferred from homology"/>
<dbReference type="AlphaFoldDB" id="A0AAN8XP85"/>